<sequence>MRRDPEDSGTSFGRLPCQLWNVSKYVSCTDAAITCIMPPPLMELQVSHEMWSFFCSIFPEFAFFAEGASAIERYYSFLLVDFWKLSEITTGDDAVISAYRLVCFDIYYKDYPRKGEKLILFPSGTLAAITDSLGRILLLDSWALIVVQPWKGYRDASCLFVEILVKKNSATIRSPGYEYEKSDYCLCLAIHAPGKGISREVEFVLDSQAAIPLKSKGSIEESTQEGRLLVNDDGGVVNAIAAGYGRDGLE</sequence>
<dbReference type="AlphaFoldDB" id="A0ABD2Y7Z4"/>
<accession>A0ABD2Y7Z4</accession>
<proteinExistence type="predicted"/>
<dbReference type="EMBL" id="JBJUIK010000015">
    <property type="protein sequence ID" value="KAL3503116.1"/>
    <property type="molecule type" value="Genomic_DNA"/>
</dbReference>
<dbReference type="PANTHER" id="PTHR12472">
    <property type="entry name" value="RAB3-GAP REGULATORY DOMAIN"/>
    <property type="match status" value="1"/>
</dbReference>
<protein>
    <recommendedName>
        <fullName evidence="1">Rab3-GAP regulatory subunit N-terminal domain-containing protein</fullName>
    </recommendedName>
</protein>
<dbReference type="Proteomes" id="UP001630127">
    <property type="component" value="Unassembled WGS sequence"/>
</dbReference>
<dbReference type="InterPro" id="IPR026059">
    <property type="entry name" value="Rab3GAP2"/>
</dbReference>
<comment type="caution">
    <text evidence="2">The sequence shown here is derived from an EMBL/GenBank/DDBJ whole genome shotgun (WGS) entry which is preliminary data.</text>
</comment>
<evidence type="ECO:0000313" key="2">
    <source>
        <dbReference type="EMBL" id="KAL3503116.1"/>
    </source>
</evidence>
<evidence type="ECO:0000313" key="3">
    <source>
        <dbReference type="Proteomes" id="UP001630127"/>
    </source>
</evidence>
<dbReference type="Pfam" id="PF14655">
    <property type="entry name" value="RAB3GAP2_N"/>
    <property type="match status" value="1"/>
</dbReference>
<keyword evidence="3" id="KW-1185">Reference proteome</keyword>
<name>A0ABD2Y7Z4_9GENT</name>
<feature type="domain" description="Rab3-GAP regulatory subunit N-terminal" evidence="1">
    <location>
        <begin position="109"/>
        <end position="197"/>
    </location>
</feature>
<organism evidence="2 3">
    <name type="scientific">Cinchona calisaya</name>
    <dbReference type="NCBI Taxonomy" id="153742"/>
    <lineage>
        <taxon>Eukaryota</taxon>
        <taxon>Viridiplantae</taxon>
        <taxon>Streptophyta</taxon>
        <taxon>Embryophyta</taxon>
        <taxon>Tracheophyta</taxon>
        <taxon>Spermatophyta</taxon>
        <taxon>Magnoliopsida</taxon>
        <taxon>eudicotyledons</taxon>
        <taxon>Gunneridae</taxon>
        <taxon>Pentapetalae</taxon>
        <taxon>asterids</taxon>
        <taxon>lamiids</taxon>
        <taxon>Gentianales</taxon>
        <taxon>Rubiaceae</taxon>
        <taxon>Cinchonoideae</taxon>
        <taxon>Cinchoneae</taxon>
        <taxon>Cinchona</taxon>
    </lineage>
</organism>
<evidence type="ECO:0000259" key="1">
    <source>
        <dbReference type="Pfam" id="PF14655"/>
    </source>
</evidence>
<dbReference type="PANTHER" id="PTHR12472:SF0">
    <property type="entry name" value="RAB3 GTPASE-ACTIVATING PROTEIN NON-CATALYTIC SUBUNIT"/>
    <property type="match status" value="1"/>
</dbReference>
<reference evidence="2 3" key="1">
    <citation type="submission" date="2024-11" db="EMBL/GenBank/DDBJ databases">
        <title>A near-complete genome assembly of Cinchona calisaya.</title>
        <authorList>
            <person name="Lian D.C."/>
            <person name="Zhao X.W."/>
            <person name="Wei L."/>
        </authorList>
    </citation>
    <scope>NUCLEOTIDE SEQUENCE [LARGE SCALE GENOMIC DNA]</scope>
    <source>
        <tissue evidence="2">Nenye</tissue>
    </source>
</reference>
<gene>
    <name evidence="2" type="ORF">ACH5RR_037565</name>
</gene>
<dbReference type="InterPro" id="IPR032839">
    <property type="entry name" value="RAB3GAP_N"/>
</dbReference>